<protein>
    <submittedName>
        <fullName evidence="2">Uncharacterized protein</fullName>
    </submittedName>
</protein>
<evidence type="ECO:0000313" key="2">
    <source>
        <dbReference type="EMBL" id="CAD9072825.1"/>
    </source>
</evidence>
<proteinExistence type="predicted"/>
<feature type="compositionally biased region" description="Low complexity" evidence="1">
    <location>
        <begin position="71"/>
        <end position="83"/>
    </location>
</feature>
<reference evidence="2" key="1">
    <citation type="submission" date="2021-01" db="EMBL/GenBank/DDBJ databases">
        <authorList>
            <person name="Corre E."/>
            <person name="Pelletier E."/>
            <person name="Niang G."/>
            <person name="Scheremetjew M."/>
            <person name="Finn R."/>
            <person name="Kale V."/>
            <person name="Holt S."/>
            <person name="Cochrane G."/>
            <person name="Meng A."/>
            <person name="Brown T."/>
            <person name="Cohen L."/>
        </authorList>
    </citation>
    <scope>NUCLEOTIDE SEQUENCE</scope>
    <source>
        <strain evidence="2">CCMP3346</strain>
    </source>
</reference>
<accession>A0A7S1PE81</accession>
<sequence length="126" mass="14346">MCAVGYGELCRARCQALPAHHGLANPLPHWVLAVGLTRSVAMSRGPMDGSMRRMPFSNIQYTPSARGGVVRMSSRRIQSSRKQGQQRRRPRRGLQAEAEEEEDGTEEHRRQQQRRRVENGKRRQVG</sequence>
<organism evidence="2">
    <name type="scientific">Vitrella brassicaformis</name>
    <dbReference type="NCBI Taxonomy" id="1169539"/>
    <lineage>
        <taxon>Eukaryota</taxon>
        <taxon>Sar</taxon>
        <taxon>Alveolata</taxon>
        <taxon>Colpodellida</taxon>
        <taxon>Vitrellaceae</taxon>
        <taxon>Vitrella</taxon>
    </lineage>
</organism>
<evidence type="ECO:0000256" key="1">
    <source>
        <dbReference type="SAM" id="MobiDB-lite"/>
    </source>
</evidence>
<feature type="compositionally biased region" description="Basic and acidic residues" evidence="1">
    <location>
        <begin position="106"/>
        <end position="126"/>
    </location>
</feature>
<dbReference type="AlphaFoldDB" id="A0A7S1PE81"/>
<gene>
    <name evidence="2" type="ORF">VBRA1451_LOCUS27908</name>
</gene>
<dbReference type="EMBL" id="HBGB01047522">
    <property type="protein sequence ID" value="CAD9072825.1"/>
    <property type="molecule type" value="Transcribed_RNA"/>
</dbReference>
<name>A0A7S1PE81_9ALVE</name>
<feature type="region of interest" description="Disordered" evidence="1">
    <location>
        <begin position="46"/>
        <end position="126"/>
    </location>
</feature>